<dbReference type="SUPFAM" id="SSF53067">
    <property type="entry name" value="Actin-like ATPase domain"/>
    <property type="match status" value="1"/>
</dbReference>
<dbReference type="Pfam" id="PF00480">
    <property type="entry name" value="ROK"/>
    <property type="match status" value="1"/>
</dbReference>
<dbReference type="Proteomes" id="UP000061839">
    <property type="component" value="Chromosome"/>
</dbReference>
<dbReference type="SUPFAM" id="SSF46785">
    <property type="entry name" value="Winged helix' DNA-binding domain"/>
    <property type="match status" value="1"/>
</dbReference>
<comment type="similarity">
    <text evidence="1">Belongs to the ROK (NagC/XylR) family.</text>
</comment>
<proteinExistence type="inferred from homology"/>
<evidence type="ECO:0000256" key="1">
    <source>
        <dbReference type="ARBA" id="ARBA00006479"/>
    </source>
</evidence>
<accession>A0A0D4BXT8</accession>
<dbReference type="KEGG" id="ari:UM93_05535"/>
<dbReference type="Gene3D" id="3.30.420.40">
    <property type="match status" value="2"/>
</dbReference>
<evidence type="ECO:0000313" key="3">
    <source>
        <dbReference type="Proteomes" id="UP000061839"/>
    </source>
</evidence>
<dbReference type="InterPro" id="IPR036388">
    <property type="entry name" value="WH-like_DNA-bd_sf"/>
</dbReference>
<sequence length="400" mass="41717">MGEFNFSVILDAIRRSPDGLSRVELAGIVGLAAQTVSNICRRLLNQNLIVEAGKYGHGPGKPRTILKLNPDGMYAVGVHLDPVEMNYALLDLTGEVVVHRTLPVTPDADSAEAVRVMAAEIESILDEAGIDRSKVAGVGVAAPGPIDGPAGAVINPPHLPRWGRVELREDLHRALKLPVLLDKDVTAAVAAEIWAGGQSGTGSFAFIYLGTGIGAGIVLDDDVIRGSSGNAGEVGHIIADPDGPPCDCGRRGCIKVTCMPENILEEAAKAGISAVTKLKDASLQEGIAALVRAAKEGDVTANALLDRVAERFGTAVSVLTNLLDVDHVVFGGPFWQHFEAKFLEKLPELLNQLSVISAVHGLEVVGTSVSHDVGAVGAACLVLEDTFGPNANSLVLAEGE</sequence>
<protein>
    <submittedName>
        <fullName evidence="2">Transcriptional regulator</fullName>
    </submittedName>
</protein>
<dbReference type="PANTHER" id="PTHR18964:SF149">
    <property type="entry name" value="BIFUNCTIONAL UDP-N-ACETYLGLUCOSAMINE 2-EPIMERASE_N-ACETYLMANNOSAMINE KINASE"/>
    <property type="match status" value="1"/>
</dbReference>
<dbReference type="HOGENOM" id="CLU_036604_13_0_11"/>
<dbReference type="OrthoDB" id="4083144at2"/>
<dbReference type="PROSITE" id="PS01125">
    <property type="entry name" value="ROK"/>
    <property type="match status" value="1"/>
</dbReference>
<dbReference type="PATRIC" id="fig|1618207.4.peg.1125"/>
<gene>
    <name evidence="2" type="ORF">UM93_05535</name>
</gene>
<dbReference type="InterPro" id="IPR000600">
    <property type="entry name" value="ROK"/>
</dbReference>
<dbReference type="RefSeq" id="WP_045074228.1">
    <property type="nucleotide sequence ID" value="NZ_CP011005.1"/>
</dbReference>
<dbReference type="EMBL" id="CP011005">
    <property type="protein sequence ID" value="AJT41114.1"/>
    <property type="molecule type" value="Genomic_DNA"/>
</dbReference>
<dbReference type="PANTHER" id="PTHR18964">
    <property type="entry name" value="ROK (REPRESSOR, ORF, KINASE) FAMILY"/>
    <property type="match status" value="1"/>
</dbReference>
<dbReference type="Gene3D" id="1.10.10.10">
    <property type="entry name" value="Winged helix-like DNA-binding domain superfamily/Winged helix DNA-binding domain"/>
    <property type="match status" value="1"/>
</dbReference>
<dbReference type="STRING" id="1618207.UM93_05535"/>
<keyword evidence="3" id="KW-1185">Reference proteome</keyword>
<dbReference type="InterPro" id="IPR043129">
    <property type="entry name" value="ATPase_NBD"/>
</dbReference>
<evidence type="ECO:0000313" key="2">
    <source>
        <dbReference type="EMBL" id="AJT41114.1"/>
    </source>
</evidence>
<organism evidence="2 3">
    <name type="scientific">Psychromicrobium lacuslunae</name>
    <dbReference type="NCBI Taxonomy" id="1618207"/>
    <lineage>
        <taxon>Bacteria</taxon>
        <taxon>Bacillati</taxon>
        <taxon>Actinomycetota</taxon>
        <taxon>Actinomycetes</taxon>
        <taxon>Micrococcales</taxon>
        <taxon>Micrococcaceae</taxon>
        <taxon>Psychromicrobium</taxon>
    </lineage>
</organism>
<dbReference type="AlphaFoldDB" id="A0A0D4BXT8"/>
<dbReference type="InterPro" id="IPR049874">
    <property type="entry name" value="ROK_cs"/>
</dbReference>
<name>A0A0D4BXT8_9MICC</name>
<dbReference type="InterPro" id="IPR036390">
    <property type="entry name" value="WH_DNA-bd_sf"/>
</dbReference>
<reference evidence="2 3" key="1">
    <citation type="journal article" date="2015" name="Genome Announc.">
        <title>Complete Genome Sequencing of Protease-Producing Novel Arthrobacter sp. Strain IHBB 11108 Using PacBio Single-Molecule Real-Time Sequencing Technology.</title>
        <authorList>
            <person name="Kiran S."/>
            <person name="Swarnkar M.K."/>
            <person name="Pal M."/>
            <person name="Thakur R."/>
            <person name="Tewari R."/>
            <person name="Singh A.K."/>
            <person name="Gulati A."/>
        </authorList>
    </citation>
    <scope>NUCLEOTIDE SEQUENCE [LARGE SCALE GENOMIC DNA]</scope>
    <source>
        <strain evidence="2 3">IHBB 11108</strain>
    </source>
</reference>